<dbReference type="EMBL" id="BGPR01000102">
    <property type="protein sequence ID" value="GBL94419.1"/>
    <property type="molecule type" value="Genomic_DNA"/>
</dbReference>
<sequence>MRACERENSKTQRLQLGIQRRLAMPFVLRPVFSPPFLVEKLGKVFTDVLKFVLRQGAKSLLPPRPLCPPLGISSFISSLDERCQCRQILYFAATLASTSQIVIDRLSFGF</sequence>
<protein>
    <submittedName>
        <fullName evidence="1">Uncharacterized protein</fullName>
    </submittedName>
</protein>
<keyword evidence="2" id="KW-1185">Reference proteome</keyword>
<evidence type="ECO:0000313" key="2">
    <source>
        <dbReference type="Proteomes" id="UP000499080"/>
    </source>
</evidence>
<name>A0A4Y2BRY0_ARAVE</name>
<evidence type="ECO:0000313" key="1">
    <source>
        <dbReference type="EMBL" id="GBL94419.1"/>
    </source>
</evidence>
<proteinExistence type="predicted"/>
<dbReference type="Proteomes" id="UP000499080">
    <property type="component" value="Unassembled WGS sequence"/>
</dbReference>
<reference evidence="1 2" key="1">
    <citation type="journal article" date="2019" name="Sci. Rep.">
        <title>Orb-weaving spider Araneus ventricosus genome elucidates the spidroin gene catalogue.</title>
        <authorList>
            <person name="Kono N."/>
            <person name="Nakamura H."/>
            <person name="Ohtoshi R."/>
            <person name="Moran D.A.P."/>
            <person name="Shinohara A."/>
            <person name="Yoshida Y."/>
            <person name="Fujiwara M."/>
            <person name="Mori M."/>
            <person name="Tomita M."/>
            <person name="Arakawa K."/>
        </authorList>
    </citation>
    <scope>NUCLEOTIDE SEQUENCE [LARGE SCALE GENOMIC DNA]</scope>
</reference>
<dbReference type="AlphaFoldDB" id="A0A4Y2BRY0"/>
<comment type="caution">
    <text evidence="1">The sequence shown here is derived from an EMBL/GenBank/DDBJ whole genome shotgun (WGS) entry which is preliminary data.</text>
</comment>
<organism evidence="1 2">
    <name type="scientific">Araneus ventricosus</name>
    <name type="common">Orbweaver spider</name>
    <name type="synonym">Epeira ventricosa</name>
    <dbReference type="NCBI Taxonomy" id="182803"/>
    <lineage>
        <taxon>Eukaryota</taxon>
        <taxon>Metazoa</taxon>
        <taxon>Ecdysozoa</taxon>
        <taxon>Arthropoda</taxon>
        <taxon>Chelicerata</taxon>
        <taxon>Arachnida</taxon>
        <taxon>Araneae</taxon>
        <taxon>Araneomorphae</taxon>
        <taxon>Entelegynae</taxon>
        <taxon>Araneoidea</taxon>
        <taxon>Araneidae</taxon>
        <taxon>Araneus</taxon>
    </lineage>
</organism>
<gene>
    <name evidence="1" type="ORF">AVEN_7385_1</name>
</gene>
<accession>A0A4Y2BRY0</accession>